<organism evidence="2 3">
    <name type="scientific">Choiromyces venosus 120613-1</name>
    <dbReference type="NCBI Taxonomy" id="1336337"/>
    <lineage>
        <taxon>Eukaryota</taxon>
        <taxon>Fungi</taxon>
        <taxon>Dikarya</taxon>
        <taxon>Ascomycota</taxon>
        <taxon>Pezizomycotina</taxon>
        <taxon>Pezizomycetes</taxon>
        <taxon>Pezizales</taxon>
        <taxon>Tuberaceae</taxon>
        <taxon>Choiromyces</taxon>
    </lineage>
</organism>
<feature type="transmembrane region" description="Helical" evidence="1">
    <location>
        <begin position="42"/>
        <end position="63"/>
    </location>
</feature>
<keyword evidence="1" id="KW-0812">Transmembrane</keyword>
<protein>
    <submittedName>
        <fullName evidence="2">Uncharacterized protein</fullName>
    </submittedName>
</protein>
<feature type="transmembrane region" description="Helical" evidence="1">
    <location>
        <begin position="69"/>
        <end position="89"/>
    </location>
</feature>
<keyword evidence="1" id="KW-0472">Membrane</keyword>
<evidence type="ECO:0000313" key="3">
    <source>
        <dbReference type="Proteomes" id="UP000276215"/>
    </source>
</evidence>
<name>A0A3N4J8N8_9PEZI</name>
<evidence type="ECO:0000313" key="2">
    <source>
        <dbReference type="EMBL" id="RPA92810.1"/>
    </source>
</evidence>
<evidence type="ECO:0000256" key="1">
    <source>
        <dbReference type="SAM" id="Phobius"/>
    </source>
</evidence>
<dbReference type="AlphaFoldDB" id="A0A3N4J8N8"/>
<keyword evidence="1" id="KW-1133">Transmembrane helix</keyword>
<sequence length="112" mass="12557">MYLPYSTEERRGRFSTQPFNILQCALGGGRVAGDEQTRIGSFIGHAVTILTFSCITIITFSPFSFSSFTLSSGLVMLCLNLLLFIWVFFDIFLSGGVKLDAFLYTVLYQRTL</sequence>
<proteinExistence type="predicted"/>
<reference evidence="2 3" key="1">
    <citation type="journal article" date="2018" name="Nat. Ecol. Evol.">
        <title>Pezizomycetes genomes reveal the molecular basis of ectomycorrhizal truffle lifestyle.</title>
        <authorList>
            <person name="Murat C."/>
            <person name="Payen T."/>
            <person name="Noel B."/>
            <person name="Kuo A."/>
            <person name="Morin E."/>
            <person name="Chen J."/>
            <person name="Kohler A."/>
            <person name="Krizsan K."/>
            <person name="Balestrini R."/>
            <person name="Da Silva C."/>
            <person name="Montanini B."/>
            <person name="Hainaut M."/>
            <person name="Levati E."/>
            <person name="Barry K.W."/>
            <person name="Belfiori B."/>
            <person name="Cichocki N."/>
            <person name="Clum A."/>
            <person name="Dockter R.B."/>
            <person name="Fauchery L."/>
            <person name="Guy J."/>
            <person name="Iotti M."/>
            <person name="Le Tacon F."/>
            <person name="Lindquist E.A."/>
            <person name="Lipzen A."/>
            <person name="Malagnac F."/>
            <person name="Mello A."/>
            <person name="Molinier V."/>
            <person name="Miyauchi S."/>
            <person name="Poulain J."/>
            <person name="Riccioni C."/>
            <person name="Rubini A."/>
            <person name="Sitrit Y."/>
            <person name="Splivallo R."/>
            <person name="Traeger S."/>
            <person name="Wang M."/>
            <person name="Zifcakova L."/>
            <person name="Wipf D."/>
            <person name="Zambonelli A."/>
            <person name="Paolocci F."/>
            <person name="Nowrousian M."/>
            <person name="Ottonello S."/>
            <person name="Baldrian P."/>
            <person name="Spatafora J.W."/>
            <person name="Henrissat B."/>
            <person name="Nagy L.G."/>
            <person name="Aury J.M."/>
            <person name="Wincker P."/>
            <person name="Grigoriev I.V."/>
            <person name="Bonfante P."/>
            <person name="Martin F.M."/>
        </authorList>
    </citation>
    <scope>NUCLEOTIDE SEQUENCE [LARGE SCALE GENOMIC DNA]</scope>
    <source>
        <strain evidence="2 3">120613-1</strain>
    </source>
</reference>
<keyword evidence="3" id="KW-1185">Reference proteome</keyword>
<gene>
    <name evidence="2" type="ORF">L873DRAFT_129269</name>
</gene>
<dbReference type="Proteomes" id="UP000276215">
    <property type="component" value="Unassembled WGS sequence"/>
</dbReference>
<accession>A0A3N4J8N8</accession>
<dbReference type="EMBL" id="ML120464">
    <property type="protein sequence ID" value="RPA92810.1"/>
    <property type="molecule type" value="Genomic_DNA"/>
</dbReference>